<feature type="compositionally biased region" description="Low complexity" evidence="1">
    <location>
        <begin position="100"/>
        <end position="116"/>
    </location>
</feature>
<dbReference type="InterPro" id="IPR006693">
    <property type="entry name" value="AB_hydrolase_lipase"/>
</dbReference>
<feature type="compositionally biased region" description="Low complexity" evidence="1">
    <location>
        <begin position="174"/>
        <end position="183"/>
    </location>
</feature>
<dbReference type="EMBL" id="OZ020097">
    <property type="protein sequence ID" value="CAK9268070.1"/>
    <property type="molecule type" value="Genomic_DNA"/>
</dbReference>
<dbReference type="Pfam" id="PF04083">
    <property type="entry name" value="Abhydro_lipase"/>
    <property type="match status" value="1"/>
</dbReference>
<feature type="domain" description="Partial AB-hydrolase lipase" evidence="2">
    <location>
        <begin position="310"/>
        <end position="363"/>
    </location>
</feature>
<dbReference type="InterPro" id="IPR029058">
    <property type="entry name" value="AB_hydrolase_fold"/>
</dbReference>
<name>A0ABP0WMG4_9BRYO</name>
<keyword evidence="4" id="KW-1185">Reference proteome</keyword>
<accession>A0ABP0WMG4</accession>
<dbReference type="SUPFAM" id="SSF53474">
    <property type="entry name" value="alpha/beta-Hydrolases"/>
    <property type="match status" value="1"/>
</dbReference>
<dbReference type="Gene3D" id="3.40.50.1820">
    <property type="entry name" value="alpha/beta hydrolase"/>
    <property type="match status" value="1"/>
</dbReference>
<gene>
    <name evidence="3" type="ORF">CSSPJE1EN1_LOCUS13548</name>
</gene>
<evidence type="ECO:0000313" key="4">
    <source>
        <dbReference type="Proteomes" id="UP001497444"/>
    </source>
</evidence>
<reference evidence="3 4" key="1">
    <citation type="submission" date="2024-02" db="EMBL/GenBank/DDBJ databases">
        <authorList>
            <consortium name="ELIXIR-Norway"/>
            <consortium name="Elixir Norway"/>
        </authorList>
    </citation>
    <scope>NUCLEOTIDE SEQUENCE [LARGE SCALE GENOMIC DNA]</scope>
</reference>
<protein>
    <recommendedName>
        <fullName evidence="2">Partial AB-hydrolase lipase domain-containing protein</fullName>
    </recommendedName>
</protein>
<evidence type="ECO:0000259" key="2">
    <source>
        <dbReference type="Pfam" id="PF04083"/>
    </source>
</evidence>
<organism evidence="3 4">
    <name type="scientific">Sphagnum jensenii</name>
    <dbReference type="NCBI Taxonomy" id="128206"/>
    <lineage>
        <taxon>Eukaryota</taxon>
        <taxon>Viridiplantae</taxon>
        <taxon>Streptophyta</taxon>
        <taxon>Embryophyta</taxon>
        <taxon>Bryophyta</taxon>
        <taxon>Sphagnophytina</taxon>
        <taxon>Sphagnopsida</taxon>
        <taxon>Sphagnales</taxon>
        <taxon>Sphagnaceae</taxon>
        <taxon>Sphagnum</taxon>
    </lineage>
</organism>
<feature type="region of interest" description="Disordered" evidence="1">
    <location>
        <begin position="90"/>
        <end position="124"/>
    </location>
</feature>
<proteinExistence type="predicted"/>
<feature type="region of interest" description="Disordered" evidence="1">
    <location>
        <begin position="844"/>
        <end position="890"/>
    </location>
</feature>
<evidence type="ECO:0000256" key="1">
    <source>
        <dbReference type="SAM" id="MobiDB-lite"/>
    </source>
</evidence>
<feature type="region of interest" description="Disordered" evidence="1">
    <location>
        <begin position="166"/>
        <end position="193"/>
    </location>
</feature>
<sequence length="918" mass="101850">MQRLVDGVLGVAKESLKTVSHEAFSNTVRFINGFSAFLLAVLPAKASLEGIHEGWELRPTFRAPRLPQWMEDGVSSFNCFIHEFDTYSESESEPEDESGLEGNNNNSLLLPSSPSSPTSHVSRASSDNSSGLLIWHQKWRHSSSFWKRMGRELTWPFHACRGIRGHSQGMTPEGSFRGSSGLRGSHHRDSSSGSLSHIYSIATRHFSGVKDFIMMPKQTGDLRRGIIEDLQLSVELFIERVFDVVRNLIYSGLSPCETVKLLFKWCFYSNLHEHSQLETVNTATLGAADPTPQKHVKSEQNLNTDARTCEDVITGLGYPYEALQVTTADGHVLLLERIPRRNSQKVLYLQHGLLDSSLGWVSSGVVGSQAFAAYDQGYDVFLGNFRGLASREHVDKHISAQRYWQYSVNEHGTQDIPAMLTRIHEIKMYELTDLPDEQSPLNPVNYVGDRLPYSLCGVAHSLGGASILMYVVTRQLEKKPHYLSRLILLSPAGFHQDAPAFCAVLQYGLPLLAPVIGPLVPGLYIPTRFFRGVFNKLARDFQNYPAIGGLVQTLLSWVVGGDSSNWVGAIGMSHYNMDDMPGVSFQVAQHLAQMMRVNRFSMFDFGSVQANIDAYGTPEPLDIGANYGVIDIPVDLVAGLKDRLIPGSMVNKHFQTLRAAGCQASYAEFEYAHLDFTFGNREDLLAYVMSRLSLVTPPKFQDSDVPKLQSLKQSDSKSGKLSKKLFKEKIKIEVDAKAKDGEVLNQVGKNGFPTVLQNGKSQNGLPNSFHHDRQGMQLEDALPFTLKPILQSDGIPKNDQELHSTVSEVIDRVDSQEMKSNTGLRSFDDSSFFTFPSQDGVSITSSQASHSVKGVSAVNSQKDSSGIRNFQSWSSSPKVSRHHSKSHQMTMTSTLKPSFFHKLKTRLFGNCSTSGPKS</sequence>
<dbReference type="PANTHER" id="PTHR11005">
    <property type="entry name" value="LYSOSOMAL ACID LIPASE-RELATED"/>
    <property type="match status" value="1"/>
</dbReference>
<feature type="compositionally biased region" description="Acidic residues" evidence="1">
    <location>
        <begin position="90"/>
        <end position="99"/>
    </location>
</feature>
<dbReference type="Proteomes" id="UP001497444">
    <property type="component" value="Chromosome 2"/>
</dbReference>
<feature type="compositionally biased region" description="Polar residues" evidence="1">
    <location>
        <begin position="857"/>
        <end position="878"/>
    </location>
</feature>
<evidence type="ECO:0000313" key="3">
    <source>
        <dbReference type="EMBL" id="CAK9268070.1"/>
    </source>
</evidence>